<dbReference type="SUPFAM" id="SSF53448">
    <property type="entry name" value="Nucleotide-diphospho-sugar transferases"/>
    <property type="match status" value="1"/>
</dbReference>
<dbReference type="GO" id="GO:0071555">
    <property type="term" value="P:cell wall organization"/>
    <property type="evidence" value="ECO:0007669"/>
    <property type="project" value="TreeGrafter"/>
</dbReference>
<proteinExistence type="predicted"/>
<keyword evidence="11" id="KW-1185">Reference proteome</keyword>
<feature type="transmembrane region" description="Helical" evidence="8">
    <location>
        <begin position="381"/>
        <end position="405"/>
    </location>
</feature>
<dbReference type="CDD" id="cd06853">
    <property type="entry name" value="GT_WecA_like"/>
    <property type="match status" value="1"/>
</dbReference>
<dbReference type="Pfam" id="PF00535">
    <property type="entry name" value="Glycos_transf_2"/>
    <property type="match status" value="1"/>
</dbReference>
<feature type="binding site" evidence="7">
    <location>
        <position position="493"/>
    </location>
    <ligand>
        <name>Mg(2+)</name>
        <dbReference type="ChEBI" id="CHEBI:18420"/>
    </ligand>
</feature>
<feature type="transmembrane region" description="Helical" evidence="8">
    <location>
        <begin position="440"/>
        <end position="458"/>
    </location>
</feature>
<keyword evidence="7" id="KW-0460">Magnesium</keyword>
<dbReference type="AlphaFoldDB" id="A0AAW9SHY5"/>
<feature type="transmembrane region" description="Helical" evidence="8">
    <location>
        <begin position="282"/>
        <end position="306"/>
    </location>
</feature>
<dbReference type="PANTHER" id="PTHR22926:SF3">
    <property type="entry name" value="UNDECAPRENYL-PHOSPHATE ALPHA-N-ACETYLGLUCOSAMINYL 1-PHOSPHATE TRANSFERASE"/>
    <property type="match status" value="1"/>
</dbReference>
<feature type="transmembrane region" description="Helical" evidence="8">
    <location>
        <begin position="464"/>
        <end position="483"/>
    </location>
</feature>
<dbReference type="EMBL" id="JBDKWZ010000022">
    <property type="protein sequence ID" value="MEN7551420.1"/>
    <property type="molecule type" value="Genomic_DNA"/>
</dbReference>
<dbReference type="GO" id="GO:0044038">
    <property type="term" value="P:cell wall macromolecule biosynthetic process"/>
    <property type="evidence" value="ECO:0007669"/>
    <property type="project" value="TreeGrafter"/>
</dbReference>
<keyword evidence="2" id="KW-1003">Cell membrane</keyword>
<evidence type="ECO:0000256" key="4">
    <source>
        <dbReference type="ARBA" id="ARBA00022692"/>
    </source>
</evidence>
<dbReference type="RefSeq" id="WP_346824201.1">
    <property type="nucleotide sequence ID" value="NZ_JBDKWZ010000022.1"/>
</dbReference>
<dbReference type="GO" id="GO:0005886">
    <property type="term" value="C:plasma membrane"/>
    <property type="evidence" value="ECO:0007669"/>
    <property type="project" value="UniProtKB-SubCell"/>
</dbReference>
<evidence type="ECO:0000313" key="11">
    <source>
        <dbReference type="Proteomes" id="UP001403385"/>
    </source>
</evidence>
<feature type="transmembrane region" description="Helical" evidence="8">
    <location>
        <begin position="411"/>
        <end position="428"/>
    </location>
</feature>
<feature type="transmembrane region" description="Helical" evidence="8">
    <location>
        <begin position="351"/>
        <end position="369"/>
    </location>
</feature>
<feature type="transmembrane region" description="Helical" evidence="8">
    <location>
        <begin position="327"/>
        <end position="345"/>
    </location>
</feature>
<sequence>MKISIVTVVYNNQETIADAIRSVIRQDYKNIEYIVVDGQSTDGTVEVIRQFEGQIHQFVSERDEGLYDAINKGIRMATGDVVGLLHSDDVFYSPTVLSQIAEAFQDEKVDCTYGDLEYVDRSNPNQVIRNWIAGEFVKKSFVFGWMPPHTTFFAKKKYFEELGYYDTNFKTAADYELMLRFLFQNDLEVKYIPSKVVKMRVGGQSNGTLKYRMLANKEDESAWVKNRLQPRFYTRILKPLRKVGQFTFSYLSNAYLLPILAMLLIVAGSLNSVYPDLFGIHYKIGLSFATAWAVSMMSIPVIVRVARMKHLTDNPNARSAHKTSTPTLGGISLFIASILGITLWTPFEVNHGFQFIIAAILILFFVGLKDDILLIAPMKKLAAQIVACLLVILGADIRIGSMFGILGVFELSYWASVLFTLFIYIVIINSYNLIDGIDGLAASMGIVAALSFGVWFALSGYHPLAILAFTLAGALSGFLKFNFSKSSKIFLGDTGSLLLGFVISLLTVRFIMYNEVASGPLHVQNAPFIAISFLIIPLFDTLRVFMIRLSQKKSPFYPDRNHIHHLLIDRNPSHKRATLFLALTNLVFCLISYQIFKNATPTATLVMLPLFFGLYVLMCYILKNTQAGIFENFIMKYLPFLHPVFWNKGFDQEEKKESAFFLAEES</sequence>
<feature type="transmembrane region" description="Helical" evidence="8">
    <location>
        <begin position="495"/>
        <end position="513"/>
    </location>
</feature>
<dbReference type="PROSITE" id="PS01348">
    <property type="entry name" value="MRAY_2"/>
    <property type="match status" value="1"/>
</dbReference>
<comment type="caution">
    <text evidence="10">The sequence shown here is derived from an EMBL/GenBank/DDBJ whole genome shotgun (WGS) entry which is preliminary data.</text>
</comment>
<dbReference type="GO" id="GO:0016780">
    <property type="term" value="F:phosphotransferase activity, for other substituted phosphate groups"/>
    <property type="evidence" value="ECO:0007669"/>
    <property type="project" value="InterPro"/>
</dbReference>
<evidence type="ECO:0000256" key="3">
    <source>
        <dbReference type="ARBA" id="ARBA00022679"/>
    </source>
</evidence>
<comment type="cofactor">
    <cofactor evidence="7">
        <name>Mg(2+)</name>
        <dbReference type="ChEBI" id="CHEBI:18420"/>
    </cofactor>
</comment>
<evidence type="ECO:0000256" key="7">
    <source>
        <dbReference type="PIRSR" id="PIRSR600715-1"/>
    </source>
</evidence>
<feature type="transmembrane region" description="Helical" evidence="8">
    <location>
        <begin position="577"/>
        <end position="596"/>
    </location>
</feature>
<keyword evidence="10" id="KW-0328">Glycosyltransferase</keyword>
<feature type="transmembrane region" description="Helical" evidence="8">
    <location>
        <begin position="525"/>
        <end position="545"/>
    </location>
</feature>
<name>A0AAW9SHY5_9BACT</name>
<evidence type="ECO:0000256" key="6">
    <source>
        <dbReference type="ARBA" id="ARBA00023136"/>
    </source>
</evidence>
<keyword evidence="3 10" id="KW-0808">Transferase</keyword>
<protein>
    <submittedName>
        <fullName evidence="10">Glycosyltransferase</fullName>
        <ecNumber evidence="10">2.4.-.-</ecNumber>
    </submittedName>
</protein>
<dbReference type="EC" id="2.4.-.-" evidence="10"/>
<dbReference type="Proteomes" id="UP001403385">
    <property type="component" value="Unassembled WGS sequence"/>
</dbReference>
<dbReference type="PANTHER" id="PTHR22926">
    <property type="entry name" value="PHOSPHO-N-ACETYLMURAMOYL-PENTAPEPTIDE-TRANSFERASE"/>
    <property type="match status" value="1"/>
</dbReference>
<comment type="subcellular location">
    <subcellularLocation>
        <location evidence="1">Cell membrane</location>
        <topology evidence="1">Multi-pass membrane protein</topology>
    </subcellularLocation>
</comment>
<keyword evidence="6 8" id="KW-0472">Membrane</keyword>
<evidence type="ECO:0000259" key="9">
    <source>
        <dbReference type="Pfam" id="PF00535"/>
    </source>
</evidence>
<dbReference type="Pfam" id="PF00953">
    <property type="entry name" value="Glycos_transf_4"/>
    <property type="match status" value="1"/>
</dbReference>
<evidence type="ECO:0000256" key="1">
    <source>
        <dbReference type="ARBA" id="ARBA00004651"/>
    </source>
</evidence>
<keyword evidence="4 8" id="KW-0812">Transmembrane</keyword>
<keyword evidence="5 8" id="KW-1133">Transmembrane helix</keyword>
<organism evidence="10 11">
    <name type="scientific">Rapidithrix thailandica</name>
    <dbReference type="NCBI Taxonomy" id="413964"/>
    <lineage>
        <taxon>Bacteria</taxon>
        <taxon>Pseudomonadati</taxon>
        <taxon>Bacteroidota</taxon>
        <taxon>Cytophagia</taxon>
        <taxon>Cytophagales</taxon>
        <taxon>Flammeovirgaceae</taxon>
        <taxon>Rapidithrix</taxon>
    </lineage>
</organism>
<dbReference type="InterPro" id="IPR029044">
    <property type="entry name" value="Nucleotide-diphossugar_trans"/>
</dbReference>
<feature type="binding site" evidence="7">
    <location>
        <position position="432"/>
    </location>
    <ligand>
        <name>Mg(2+)</name>
        <dbReference type="ChEBI" id="CHEBI:18420"/>
    </ligand>
</feature>
<feature type="domain" description="Glycosyltransferase 2-like" evidence="9">
    <location>
        <begin position="4"/>
        <end position="132"/>
    </location>
</feature>
<dbReference type="GO" id="GO:0016757">
    <property type="term" value="F:glycosyltransferase activity"/>
    <property type="evidence" value="ECO:0007669"/>
    <property type="project" value="UniProtKB-KW"/>
</dbReference>
<evidence type="ECO:0000256" key="2">
    <source>
        <dbReference type="ARBA" id="ARBA00022475"/>
    </source>
</evidence>
<dbReference type="InterPro" id="IPR018480">
    <property type="entry name" value="PNAcMuramoyl-5peptid_Trfase_CS"/>
</dbReference>
<keyword evidence="7" id="KW-0479">Metal-binding</keyword>
<feature type="transmembrane region" description="Helical" evidence="8">
    <location>
        <begin position="602"/>
        <end position="622"/>
    </location>
</feature>
<evidence type="ECO:0000256" key="5">
    <source>
        <dbReference type="ARBA" id="ARBA00022989"/>
    </source>
</evidence>
<feature type="transmembrane region" description="Helical" evidence="8">
    <location>
        <begin position="248"/>
        <end position="270"/>
    </location>
</feature>
<reference evidence="10 11" key="1">
    <citation type="submission" date="2024-04" db="EMBL/GenBank/DDBJ databases">
        <title>Novel genus in family Flammeovirgaceae.</title>
        <authorList>
            <person name="Nguyen T.H."/>
            <person name="Vuong T.Q."/>
            <person name="Le H."/>
            <person name="Kim S.-G."/>
        </authorList>
    </citation>
    <scope>NUCLEOTIDE SEQUENCE [LARGE SCALE GENOMIC DNA]</scope>
    <source>
        <strain evidence="10 11">JCM 23209</strain>
    </source>
</reference>
<dbReference type="InterPro" id="IPR001173">
    <property type="entry name" value="Glyco_trans_2-like"/>
</dbReference>
<dbReference type="Gene3D" id="3.90.550.10">
    <property type="entry name" value="Spore Coat Polysaccharide Biosynthesis Protein SpsA, Chain A"/>
    <property type="match status" value="1"/>
</dbReference>
<dbReference type="GO" id="GO:0046872">
    <property type="term" value="F:metal ion binding"/>
    <property type="evidence" value="ECO:0007669"/>
    <property type="project" value="UniProtKB-KW"/>
</dbReference>
<accession>A0AAW9SHY5</accession>
<dbReference type="CDD" id="cd06433">
    <property type="entry name" value="GT_2_WfgS_like"/>
    <property type="match status" value="1"/>
</dbReference>
<gene>
    <name evidence="10" type="ORF">AAG747_26120</name>
</gene>
<evidence type="ECO:0000256" key="8">
    <source>
        <dbReference type="SAM" id="Phobius"/>
    </source>
</evidence>
<dbReference type="InterPro" id="IPR000715">
    <property type="entry name" value="Glycosyl_transferase_4"/>
</dbReference>
<evidence type="ECO:0000313" key="10">
    <source>
        <dbReference type="EMBL" id="MEN7551420.1"/>
    </source>
</evidence>
<dbReference type="GO" id="GO:0009103">
    <property type="term" value="P:lipopolysaccharide biosynthetic process"/>
    <property type="evidence" value="ECO:0007669"/>
    <property type="project" value="TreeGrafter"/>
</dbReference>